<gene>
    <name evidence="5" type="ORF">LSH36_552g01126</name>
</gene>
<accession>A0AAD9MXK2</accession>
<evidence type="ECO:0000313" key="5">
    <source>
        <dbReference type="EMBL" id="KAK2147446.1"/>
    </source>
</evidence>
<keyword evidence="1 2" id="KW-0539">Nucleus</keyword>
<dbReference type="SUPFAM" id="SSF46689">
    <property type="entry name" value="Homeodomain-like"/>
    <property type="match status" value="1"/>
</dbReference>
<protein>
    <recommendedName>
        <fullName evidence="4">Homeobox domain-containing protein</fullName>
    </recommendedName>
</protein>
<organism evidence="5 6">
    <name type="scientific">Paralvinella palmiformis</name>
    <dbReference type="NCBI Taxonomy" id="53620"/>
    <lineage>
        <taxon>Eukaryota</taxon>
        <taxon>Metazoa</taxon>
        <taxon>Spiralia</taxon>
        <taxon>Lophotrochozoa</taxon>
        <taxon>Annelida</taxon>
        <taxon>Polychaeta</taxon>
        <taxon>Sedentaria</taxon>
        <taxon>Canalipalpata</taxon>
        <taxon>Terebellida</taxon>
        <taxon>Terebelliformia</taxon>
        <taxon>Alvinellidae</taxon>
        <taxon>Paralvinella</taxon>
    </lineage>
</organism>
<dbReference type="SMART" id="SM00389">
    <property type="entry name" value="HOX"/>
    <property type="match status" value="1"/>
</dbReference>
<evidence type="ECO:0000256" key="2">
    <source>
        <dbReference type="RuleBase" id="RU000682"/>
    </source>
</evidence>
<dbReference type="GO" id="GO:0005634">
    <property type="term" value="C:nucleus"/>
    <property type="evidence" value="ECO:0007669"/>
    <property type="project" value="UniProtKB-SubCell"/>
</dbReference>
<keyword evidence="1 2" id="KW-0238">DNA-binding</keyword>
<reference evidence="5" key="1">
    <citation type="journal article" date="2023" name="Mol. Biol. Evol.">
        <title>Third-Generation Sequencing Reveals the Adaptive Role of the Epigenome in Three Deep-Sea Polychaetes.</title>
        <authorList>
            <person name="Perez M."/>
            <person name="Aroh O."/>
            <person name="Sun Y."/>
            <person name="Lan Y."/>
            <person name="Juniper S.K."/>
            <person name="Young C.R."/>
            <person name="Angers B."/>
            <person name="Qian P.Y."/>
        </authorList>
    </citation>
    <scope>NUCLEOTIDE SEQUENCE</scope>
    <source>
        <strain evidence="5">P08H-3</strain>
    </source>
</reference>
<comment type="subcellular location">
    <subcellularLocation>
        <location evidence="1 2">Nucleus</location>
    </subcellularLocation>
</comment>
<dbReference type="Pfam" id="PF00046">
    <property type="entry name" value="Homeodomain"/>
    <property type="match status" value="1"/>
</dbReference>
<feature type="domain" description="Homeobox" evidence="4">
    <location>
        <begin position="38"/>
        <end position="114"/>
    </location>
</feature>
<dbReference type="CDD" id="cd00086">
    <property type="entry name" value="homeodomain"/>
    <property type="match status" value="1"/>
</dbReference>
<dbReference type="EMBL" id="JAODUP010000552">
    <property type="protein sequence ID" value="KAK2147446.1"/>
    <property type="molecule type" value="Genomic_DNA"/>
</dbReference>
<keyword evidence="6" id="KW-1185">Reference proteome</keyword>
<dbReference type="AlphaFoldDB" id="A0AAD9MXK2"/>
<dbReference type="Gene3D" id="1.10.10.60">
    <property type="entry name" value="Homeodomain-like"/>
    <property type="match status" value="1"/>
</dbReference>
<dbReference type="InterPro" id="IPR040363">
    <property type="entry name" value="HMBOX1"/>
</dbReference>
<dbReference type="PANTHER" id="PTHR14618:SF0">
    <property type="entry name" value="HOMEOBOX-CONTAINING PROTEIN 1"/>
    <property type="match status" value="1"/>
</dbReference>
<feature type="DNA-binding region" description="Homeobox" evidence="1">
    <location>
        <begin position="40"/>
        <end position="115"/>
    </location>
</feature>
<sequence length="278" mass="31028">MNDETHAVNAVLITNGSPPKKLAIDMSPSAAPNGEFVCYTKRERFVFRPNHLDILEKHFQEDNYPSQEKREMISQLCNNASLAVAGRPLSEKETVTPQIVGNWFANKRKELKKIAREEGLDVSQVPLRPRGRPCRLLSDLITMVHVDHGSNHSETASTDNSSHEISPNQQPPLHVQDALLHNQDINKINNNDTPENGQCQHNGNMPEEHDNGDICSQPEQDDEALSMSVELAAVNQAILSLTGTQPINISKPDSMPQQMIVKQELPTTVVKQERVQET</sequence>
<dbReference type="InterPro" id="IPR009057">
    <property type="entry name" value="Homeodomain-like_sf"/>
</dbReference>
<dbReference type="GO" id="GO:0003691">
    <property type="term" value="F:double-stranded telomeric DNA binding"/>
    <property type="evidence" value="ECO:0007669"/>
    <property type="project" value="InterPro"/>
</dbReference>
<dbReference type="PANTHER" id="PTHR14618">
    <property type="entry name" value="HOMEODOX-CONTAINING PROTEIN 1 HMBOX1"/>
    <property type="match status" value="1"/>
</dbReference>
<dbReference type="InterPro" id="IPR001356">
    <property type="entry name" value="HD"/>
</dbReference>
<feature type="compositionally biased region" description="Polar residues" evidence="3">
    <location>
        <begin position="152"/>
        <end position="168"/>
    </location>
</feature>
<dbReference type="Proteomes" id="UP001208570">
    <property type="component" value="Unassembled WGS sequence"/>
</dbReference>
<evidence type="ECO:0000256" key="3">
    <source>
        <dbReference type="SAM" id="MobiDB-lite"/>
    </source>
</evidence>
<dbReference type="PROSITE" id="PS50071">
    <property type="entry name" value="HOMEOBOX_2"/>
    <property type="match status" value="1"/>
</dbReference>
<comment type="caution">
    <text evidence="5">The sequence shown here is derived from an EMBL/GenBank/DDBJ whole genome shotgun (WGS) entry which is preliminary data.</text>
</comment>
<keyword evidence="1 2" id="KW-0371">Homeobox</keyword>
<evidence type="ECO:0000313" key="6">
    <source>
        <dbReference type="Proteomes" id="UP001208570"/>
    </source>
</evidence>
<evidence type="ECO:0000259" key="4">
    <source>
        <dbReference type="PROSITE" id="PS50071"/>
    </source>
</evidence>
<name>A0AAD9MXK2_9ANNE</name>
<evidence type="ECO:0000256" key="1">
    <source>
        <dbReference type="PROSITE-ProRule" id="PRU00108"/>
    </source>
</evidence>
<feature type="region of interest" description="Disordered" evidence="3">
    <location>
        <begin position="150"/>
        <end position="171"/>
    </location>
</feature>
<proteinExistence type="predicted"/>